<keyword evidence="1" id="KW-0805">Transcription regulation</keyword>
<dbReference type="PROSITE" id="PS50977">
    <property type="entry name" value="HTH_TETR_2"/>
    <property type="match status" value="1"/>
</dbReference>
<evidence type="ECO:0000256" key="2">
    <source>
        <dbReference type="ARBA" id="ARBA00023125"/>
    </source>
</evidence>
<dbReference type="Pfam" id="PF00440">
    <property type="entry name" value="TetR_N"/>
    <property type="match status" value="1"/>
</dbReference>
<dbReference type="InterPro" id="IPR036271">
    <property type="entry name" value="Tet_transcr_reg_TetR-rel_C_sf"/>
</dbReference>
<proteinExistence type="predicted"/>
<evidence type="ECO:0000256" key="1">
    <source>
        <dbReference type="ARBA" id="ARBA00023015"/>
    </source>
</evidence>
<feature type="DNA-binding region" description="H-T-H motif" evidence="4">
    <location>
        <begin position="26"/>
        <end position="45"/>
    </location>
</feature>
<dbReference type="GO" id="GO:0003700">
    <property type="term" value="F:DNA-binding transcription factor activity"/>
    <property type="evidence" value="ECO:0007669"/>
    <property type="project" value="TreeGrafter"/>
</dbReference>
<evidence type="ECO:0000256" key="3">
    <source>
        <dbReference type="ARBA" id="ARBA00023163"/>
    </source>
</evidence>
<dbReference type="SUPFAM" id="SSF46689">
    <property type="entry name" value="Homeodomain-like"/>
    <property type="match status" value="1"/>
</dbReference>
<evidence type="ECO:0000259" key="5">
    <source>
        <dbReference type="PROSITE" id="PS50977"/>
    </source>
</evidence>
<gene>
    <name evidence="6" type="ORF">KHB02_11995</name>
</gene>
<accession>A0A942Y9A7</accession>
<sequence length="196" mass="21474">MRTSTREHILDTAAHMVEDDPESRLSVRSVANRAGVGVGTLRHHFPTQRELVDAVLARVYERAMPDDRIHDEAAPPRDRLVQNLARMIDGVGTGDDARRAWSDIHSTFIALGADEGTRSSYSLLHAGASRRIESWLATLVGQGALPAGDNTRRAEFLLAVVDGLSLHRALPTQESVRRAERDVLSMAVQSLLVDPA</sequence>
<dbReference type="EMBL" id="JAGYPE010000002">
    <property type="protein sequence ID" value="MBS4182108.1"/>
    <property type="molecule type" value="Genomic_DNA"/>
</dbReference>
<organism evidence="6">
    <name type="scientific">Neobacillus citreus</name>
    <dbReference type="NCBI Taxonomy" id="2833578"/>
    <lineage>
        <taxon>Bacteria</taxon>
        <taxon>Bacillati</taxon>
        <taxon>Bacillota</taxon>
        <taxon>Bacilli</taxon>
        <taxon>Bacillales</taxon>
        <taxon>Bacillaceae</taxon>
        <taxon>Neobacillus</taxon>
    </lineage>
</organism>
<comment type="caution">
    <text evidence="6">The sequence shown here is derived from an EMBL/GenBank/DDBJ whole genome shotgun (WGS) entry which is preliminary data.</text>
</comment>
<evidence type="ECO:0000313" key="6">
    <source>
        <dbReference type="EMBL" id="MBS4182108.1"/>
    </source>
</evidence>
<protein>
    <submittedName>
        <fullName evidence="6">TetR/AcrR family transcriptional regulator</fullName>
    </submittedName>
</protein>
<dbReference type="PANTHER" id="PTHR30055:SF234">
    <property type="entry name" value="HTH-TYPE TRANSCRIPTIONAL REGULATOR BETI"/>
    <property type="match status" value="1"/>
</dbReference>
<feature type="domain" description="HTH tetR-type" evidence="5">
    <location>
        <begin position="3"/>
        <end position="63"/>
    </location>
</feature>
<dbReference type="SUPFAM" id="SSF48498">
    <property type="entry name" value="Tetracyclin repressor-like, C-terminal domain"/>
    <property type="match status" value="1"/>
</dbReference>
<dbReference type="PANTHER" id="PTHR30055">
    <property type="entry name" value="HTH-TYPE TRANSCRIPTIONAL REGULATOR RUTR"/>
    <property type="match status" value="1"/>
</dbReference>
<name>A0A942Y9A7_9BACI</name>
<dbReference type="InterPro" id="IPR001647">
    <property type="entry name" value="HTH_TetR"/>
</dbReference>
<evidence type="ECO:0000256" key="4">
    <source>
        <dbReference type="PROSITE-ProRule" id="PRU00335"/>
    </source>
</evidence>
<reference evidence="6" key="1">
    <citation type="submission" date="2021-05" db="EMBL/GenBank/DDBJ databases">
        <title>Novel Bacillus species.</title>
        <authorList>
            <person name="Liu G."/>
        </authorList>
    </citation>
    <scope>NUCLEOTIDE SEQUENCE</scope>
    <source>
        <strain evidence="6">FJAT-50051</strain>
    </source>
</reference>
<dbReference type="AlphaFoldDB" id="A0A942Y9A7"/>
<dbReference type="InterPro" id="IPR009057">
    <property type="entry name" value="Homeodomain-like_sf"/>
</dbReference>
<dbReference type="GO" id="GO:0000976">
    <property type="term" value="F:transcription cis-regulatory region binding"/>
    <property type="evidence" value="ECO:0007669"/>
    <property type="project" value="TreeGrafter"/>
</dbReference>
<keyword evidence="3" id="KW-0804">Transcription</keyword>
<keyword evidence="2 4" id="KW-0238">DNA-binding</keyword>
<dbReference type="Gene3D" id="1.10.357.10">
    <property type="entry name" value="Tetracycline Repressor, domain 2"/>
    <property type="match status" value="1"/>
</dbReference>
<dbReference type="InterPro" id="IPR050109">
    <property type="entry name" value="HTH-type_TetR-like_transc_reg"/>
</dbReference>